<dbReference type="Gene3D" id="1.10.3210.10">
    <property type="entry name" value="Hypothetical protein af1432"/>
    <property type="match status" value="1"/>
</dbReference>
<dbReference type="InterPro" id="IPR013976">
    <property type="entry name" value="HDOD"/>
</dbReference>
<accession>A0ABV2TPW3</accession>
<evidence type="ECO:0000313" key="2">
    <source>
        <dbReference type="EMBL" id="MET7015971.1"/>
    </source>
</evidence>
<dbReference type="SUPFAM" id="SSF109604">
    <property type="entry name" value="HD-domain/PDEase-like"/>
    <property type="match status" value="1"/>
</dbReference>
<dbReference type="Proteomes" id="UP001549691">
    <property type="component" value="Unassembled WGS sequence"/>
</dbReference>
<evidence type="ECO:0000259" key="1">
    <source>
        <dbReference type="PROSITE" id="PS51833"/>
    </source>
</evidence>
<dbReference type="RefSeq" id="WP_354602429.1">
    <property type="nucleotide sequence ID" value="NZ_JBEWZI010000025.1"/>
</dbReference>
<name>A0ABV2TPW3_9RHOO</name>
<dbReference type="PANTHER" id="PTHR33525:SF4">
    <property type="entry name" value="CYCLIC DI-GMP PHOSPHODIESTERASE CDGJ"/>
    <property type="match status" value="1"/>
</dbReference>
<dbReference type="EMBL" id="JBEWZI010000025">
    <property type="protein sequence ID" value="MET7015971.1"/>
    <property type="molecule type" value="Genomic_DNA"/>
</dbReference>
<keyword evidence="3" id="KW-1185">Reference proteome</keyword>
<proteinExistence type="predicted"/>
<dbReference type="PROSITE" id="PS51833">
    <property type="entry name" value="HDOD"/>
    <property type="match status" value="1"/>
</dbReference>
<protein>
    <submittedName>
        <fullName evidence="2">HDOD domain-containing protein</fullName>
    </submittedName>
</protein>
<dbReference type="Pfam" id="PF08668">
    <property type="entry name" value="HDOD"/>
    <property type="match status" value="1"/>
</dbReference>
<dbReference type="InterPro" id="IPR052340">
    <property type="entry name" value="RNase_Y/CdgJ"/>
</dbReference>
<evidence type="ECO:0000313" key="3">
    <source>
        <dbReference type="Proteomes" id="UP001549691"/>
    </source>
</evidence>
<reference evidence="2 3" key="1">
    <citation type="submission" date="2024-07" db="EMBL/GenBank/DDBJ databases">
        <title>Uliginosibacterium flavum JJ3220;KACC:17644.</title>
        <authorList>
            <person name="Kim M.K."/>
        </authorList>
    </citation>
    <scope>NUCLEOTIDE SEQUENCE [LARGE SCALE GENOMIC DNA]</scope>
    <source>
        <strain evidence="2 3">KACC:17644</strain>
    </source>
</reference>
<gene>
    <name evidence="2" type="ORF">ABXR19_17415</name>
</gene>
<dbReference type="PANTHER" id="PTHR33525">
    <property type="match status" value="1"/>
</dbReference>
<sequence>MFGTLISAFKSWWHDDEMPAKPRPKPASTPAAVEAALDLDPPPGIPESEVHIVSPADASEPAPADPVLVHREVLDEGLAVRGIEFFIRGELRNKVATQRSSMRRFLDSMLIDQLASLRSIPMRQRQAWVQLSEASLMRLGTGKLPPKACVLLWPEDSHHKAHADTRDAIATMQDAGHEVWLDDCIGTPWFTSLAEIANGATLRLAMRTPFELNDLLKAARDQYTGLKLGAWDVGTVDDYEMARKLRCTRFSGSFVTRREDWSGNILSPQMLNVARLINQIREETNLRAVAQVLKQDMAMSYRLLRYVNAAAHGLNQHISSIEQGLLILGQDQLDRWLTLLLLSGGGLGDTALTEVALTRGRFLELIGAYRLPPEQCEKLFVLGLFSMLDVALKVPLAEAIKPLRLSEVMNTALLKREGPYGMYLSLADACERGVASEIIKYALMLGLTTSKVSARQIEAINWVAEISAEPALRTAQ</sequence>
<feature type="domain" description="HDOD" evidence="1">
    <location>
        <begin position="266"/>
        <end position="451"/>
    </location>
</feature>
<organism evidence="2 3">
    <name type="scientific">Uliginosibacterium flavum</name>
    <dbReference type="NCBI Taxonomy" id="1396831"/>
    <lineage>
        <taxon>Bacteria</taxon>
        <taxon>Pseudomonadati</taxon>
        <taxon>Pseudomonadota</taxon>
        <taxon>Betaproteobacteria</taxon>
        <taxon>Rhodocyclales</taxon>
        <taxon>Zoogloeaceae</taxon>
        <taxon>Uliginosibacterium</taxon>
    </lineage>
</organism>
<comment type="caution">
    <text evidence="2">The sequence shown here is derived from an EMBL/GenBank/DDBJ whole genome shotgun (WGS) entry which is preliminary data.</text>
</comment>